<dbReference type="EMBL" id="JBHSEH010000009">
    <property type="protein sequence ID" value="MFC4426525.1"/>
    <property type="molecule type" value="Genomic_DNA"/>
</dbReference>
<dbReference type="RefSeq" id="WP_380039075.1">
    <property type="nucleotide sequence ID" value="NZ_JBHSEH010000009.1"/>
</dbReference>
<name>A0ABV8XQK2_9DEIO</name>
<organism evidence="1 2">
    <name type="scientific">Deinococcus navajonensis</name>
    <dbReference type="NCBI Taxonomy" id="309884"/>
    <lineage>
        <taxon>Bacteria</taxon>
        <taxon>Thermotogati</taxon>
        <taxon>Deinococcota</taxon>
        <taxon>Deinococci</taxon>
        <taxon>Deinococcales</taxon>
        <taxon>Deinococcaceae</taxon>
        <taxon>Deinococcus</taxon>
    </lineage>
</organism>
<evidence type="ECO:0000313" key="2">
    <source>
        <dbReference type="Proteomes" id="UP001595998"/>
    </source>
</evidence>
<keyword evidence="2" id="KW-1185">Reference proteome</keyword>
<evidence type="ECO:0000313" key="1">
    <source>
        <dbReference type="EMBL" id="MFC4426525.1"/>
    </source>
</evidence>
<protein>
    <submittedName>
        <fullName evidence="1">Uncharacterized protein</fullName>
    </submittedName>
</protein>
<comment type="caution">
    <text evidence="1">The sequence shown here is derived from an EMBL/GenBank/DDBJ whole genome shotgun (WGS) entry which is preliminary data.</text>
</comment>
<sequence>MIVPRAPFTDERGRVDGRAVAQGDVVLQGPATRGRRCSYFLSPEGPVTNAYLKDAHVQALPTPFTIAGRWRRDEAAELSLQTGGRVVGSATSHGSASPASGEVNGTLQRQGNVWAYAQSGCQLTLRPLGSWLLVTDNLACSGPDVTFRGIYRRQR</sequence>
<proteinExistence type="predicted"/>
<accession>A0ABV8XQK2</accession>
<gene>
    <name evidence="1" type="ORF">ACFOZ9_09890</name>
</gene>
<dbReference type="Proteomes" id="UP001595998">
    <property type="component" value="Unassembled WGS sequence"/>
</dbReference>
<reference evidence="2" key="1">
    <citation type="journal article" date="2019" name="Int. J. Syst. Evol. Microbiol.">
        <title>The Global Catalogue of Microorganisms (GCM) 10K type strain sequencing project: providing services to taxonomists for standard genome sequencing and annotation.</title>
        <authorList>
            <consortium name="The Broad Institute Genomics Platform"/>
            <consortium name="The Broad Institute Genome Sequencing Center for Infectious Disease"/>
            <person name="Wu L."/>
            <person name="Ma J."/>
        </authorList>
    </citation>
    <scope>NUCLEOTIDE SEQUENCE [LARGE SCALE GENOMIC DNA]</scope>
    <source>
        <strain evidence="2">CCUG 56029</strain>
    </source>
</reference>